<organism evidence="1 2">
    <name type="scientific">Caerostris extrusa</name>
    <name type="common">Bark spider</name>
    <name type="synonym">Caerostris bankana</name>
    <dbReference type="NCBI Taxonomy" id="172846"/>
    <lineage>
        <taxon>Eukaryota</taxon>
        <taxon>Metazoa</taxon>
        <taxon>Ecdysozoa</taxon>
        <taxon>Arthropoda</taxon>
        <taxon>Chelicerata</taxon>
        <taxon>Arachnida</taxon>
        <taxon>Araneae</taxon>
        <taxon>Araneomorphae</taxon>
        <taxon>Entelegynae</taxon>
        <taxon>Araneoidea</taxon>
        <taxon>Araneidae</taxon>
        <taxon>Caerostris</taxon>
    </lineage>
</organism>
<dbReference type="AlphaFoldDB" id="A0AAV4VVF9"/>
<dbReference type="EMBL" id="BPLR01015151">
    <property type="protein sequence ID" value="GIY73993.1"/>
    <property type="molecule type" value="Genomic_DNA"/>
</dbReference>
<dbReference type="Proteomes" id="UP001054945">
    <property type="component" value="Unassembled WGS sequence"/>
</dbReference>
<reference evidence="1 2" key="1">
    <citation type="submission" date="2021-06" db="EMBL/GenBank/DDBJ databases">
        <title>Caerostris extrusa draft genome.</title>
        <authorList>
            <person name="Kono N."/>
            <person name="Arakawa K."/>
        </authorList>
    </citation>
    <scope>NUCLEOTIDE SEQUENCE [LARGE SCALE GENOMIC DNA]</scope>
</reference>
<name>A0AAV4VVF9_CAEEX</name>
<protein>
    <submittedName>
        <fullName evidence="1">Uncharacterized protein</fullName>
    </submittedName>
</protein>
<comment type="caution">
    <text evidence="1">The sequence shown here is derived from an EMBL/GenBank/DDBJ whole genome shotgun (WGS) entry which is preliminary data.</text>
</comment>
<sequence>MSGIKQKGLISYFPSNYTVQKSGKQLHLFFANNYLSTYLWASLLLPPYLTAVDGCREEMSPAFTSSGAIDAKTIPIVSLVFPKSPILTPQDHFNKNIPLTPYFLTWISRKSVPRLRKVSAATLSTLFGIVGEIQYSSNQNPSKAPDAIVGEWEYSLSFT</sequence>
<keyword evidence="2" id="KW-1185">Reference proteome</keyword>
<proteinExistence type="predicted"/>
<accession>A0AAV4VVF9</accession>
<evidence type="ECO:0000313" key="1">
    <source>
        <dbReference type="EMBL" id="GIY73993.1"/>
    </source>
</evidence>
<evidence type="ECO:0000313" key="2">
    <source>
        <dbReference type="Proteomes" id="UP001054945"/>
    </source>
</evidence>
<gene>
    <name evidence="1" type="ORF">CEXT_632911</name>
</gene>